<dbReference type="InterPro" id="IPR036779">
    <property type="entry name" value="LysM_dom_sf"/>
</dbReference>
<keyword evidence="2" id="KW-0732">Signal</keyword>
<name>A0A7X0UBV3_9BURK</name>
<evidence type="ECO:0000313" key="5">
    <source>
        <dbReference type="Proteomes" id="UP000575083"/>
    </source>
</evidence>
<proteinExistence type="predicted"/>
<gene>
    <name evidence="4" type="ORF">HNP48_005458</name>
</gene>
<feature type="region of interest" description="Disordered" evidence="1">
    <location>
        <begin position="552"/>
        <end position="582"/>
    </location>
</feature>
<dbReference type="PIRSF" id="PIRSF029644">
    <property type="entry name" value="UCP029644"/>
    <property type="match status" value="1"/>
</dbReference>
<evidence type="ECO:0000313" key="4">
    <source>
        <dbReference type="EMBL" id="MBB6562742.1"/>
    </source>
</evidence>
<feature type="chain" id="PRO_5031330615" description="LysM domain-containing protein" evidence="2">
    <location>
        <begin position="40"/>
        <end position="582"/>
    </location>
</feature>
<feature type="domain" description="LysM" evidence="3">
    <location>
        <begin position="50"/>
        <end position="97"/>
    </location>
</feature>
<dbReference type="EMBL" id="JACHLK010000014">
    <property type="protein sequence ID" value="MBB6562742.1"/>
    <property type="molecule type" value="Genomic_DNA"/>
</dbReference>
<feature type="region of interest" description="Disordered" evidence="1">
    <location>
        <begin position="116"/>
        <end position="139"/>
    </location>
</feature>
<organism evidence="4 5">
    <name type="scientific">Acidovorax soli</name>
    <dbReference type="NCBI Taxonomy" id="592050"/>
    <lineage>
        <taxon>Bacteria</taxon>
        <taxon>Pseudomonadati</taxon>
        <taxon>Pseudomonadota</taxon>
        <taxon>Betaproteobacteria</taxon>
        <taxon>Burkholderiales</taxon>
        <taxon>Comamonadaceae</taxon>
        <taxon>Acidovorax</taxon>
    </lineage>
</organism>
<dbReference type="CDD" id="cd00118">
    <property type="entry name" value="LysM"/>
    <property type="match status" value="1"/>
</dbReference>
<dbReference type="SMART" id="SM00257">
    <property type="entry name" value="LysM"/>
    <property type="match status" value="1"/>
</dbReference>
<dbReference type="AlphaFoldDB" id="A0A7X0UBV3"/>
<dbReference type="InterPro" id="IPR018392">
    <property type="entry name" value="LysM"/>
</dbReference>
<dbReference type="RefSeq" id="WP_221480366.1">
    <property type="nucleotide sequence ID" value="NZ_JACHLK010000014.1"/>
</dbReference>
<evidence type="ECO:0000259" key="3">
    <source>
        <dbReference type="PROSITE" id="PS51782"/>
    </source>
</evidence>
<dbReference type="Gene3D" id="2.60.120.1440">
    <property type="match status" value="1"/>
</dbReference>
<dbReference type="Pfam" id="PF01476">
    <property type="entry name" value="LysM"/>
    <property type="match status" value="1"/>
</dbReference>
<comment type="caution">
    <text evidence="4">The sequence shown here is derived from an EMBL/GenBank/DDBJ whole genome shotgun (WGS) entry which is preliminary data.</text>
</comment>
<dbReference type="InterPro" id="IPR013783">
    <property type="entry name" value="Ig-like_fold"/>
</dbReference>
<evidence type="ECO:0000256" key="2">
    <source>
        <dbReference type="SAM" id="SignalP"/>
    </source>
</evidence>
<dbReference type="Gene3D" id="3.10.350.10">
    <property type="entry name" value="LysM domain"/>
    <property type="match status" value="1"/>
</dbReference>
<dbReference type="SUPFAM" id="SSF54106">
    <property type="entry name" value="LysM domain"/>
    <property type="match status" value="1"/>
</dbReference>
<dbReference type="Gene3D" id="2.60.40.10">
    <property type="entry name" value="Immunoglobulins"/>
    <property type="match status" value="2"/>
</dbReference>
<evidence type="ECO:0000256" key="1">
    <source>
        <dbReference type="SAM" id="MobiDB-lite"/>
    </source>
</evidence>
<dbReference type="InterPro" id="IPR016930">
    <property type="entry name" value="UCP029644"/>
</dbReference>
<protein>
    <recommendedName>
        <fullName evidence="3">LysM domain-containing protein</fullName>
    </recommendedName>
</protein>
<reference evidence="4 5" key="1">
    <citation type="submission" date="2020-08" db="EMBL/GenBank/DDBJ databases">
        <title>Functional genomics of gut bacteria from endangered species of beetles.</title>
        <authorList>
            <person name="Carlos-Shanley C."/>
        </authorList>
    </citation>
    <scope>NUCLEOTIDE SEQUENCE [LARGE SCALE GENOMIC DNA]</scope>
    <source>
        <strain evidence="4 5">S00198</strain>
    </source>
</reference>
<dbReference type="PROSITE" id="PS51782">
    <property type="entry name" value="LYSM"/>
    <property type="match status" value="1"/>
</dbReference>
<dbReference type="InterPro" id="IPR006860">
    <property type="entry name" value="FecR"/>
</dbReference>
<dbReference type="Pfam" id="PF04773">
    <property type="entry name" value="FecR"/>
    <property type="match status" value="1"/>
</dbReference>
<dbReference type="PANTHER" id="PTHR38731:SF1">
    <property type="entry name" value="FECR PROTEIN DOMAIN-CONTAINING PROTEIN"/>
    <property type="match status" value="1"/>
</dbReference>
<dbReference type="Proteomes" id="UP000575083">
    <property type="component" value="Unassembled WGS sequence"/>
</dbReference>
<keyword evidence="5" id="KW-1185">Reference proteome</keyword>
<dbReference type="PANTHER" id="PTHR38731">
    <property type="entry name" value="LIPL45-RELATED LIPOPROTEIN-RELATED"/>
    <property type="match status" value="1"/>
</dbReference>
<accession>A0A7X0UBV3</accession>
<sequence length="582" mass="61660">MKKTAAAAARRRVDVAIHRLALPLSAAALLTAGLGCAHAQATPGAQTDEIPHTVKAGDTLEGLANAYLDNPRQWPLLQQRNKVADPRRLQPGSTVWIPVRLQPQVSAQVEFVQGNATAQAPRGDAQPLTPGSRLDEGTRLQVGPDSFVAVRLADGTVVRVQPQSDLQLRQLRRRGRAGSIQSVMEMRAGSVESSVTPSTDALRRFEIRTPRAVTSVRGTEFGVALAASGQATAAVLEGSVAVQARSENAAQPAADATLLARGQGLSVAPDGTLGAPRPLLAPPDLSTVPAQLHDLGLLAINIPPTQGSTAYVAQVARDATMTQVLRSGRFADGQLRWAALDDGSYHLAVRAVDEAGIAGQPATRPITIKTRPVPPLYQQPAPGAVLPRVTGMLRCTEVPGARWYRIQVAATADFATPLLDEGRLNPCQLTLATLPLGNYFWRAATIAELAGGALDQGPFAPAQPFTVAQQPAALDLASMQASDGDTIVRLHWPAQAGQRFRVQLASDLEFTRILQDTQLEEPRWTSAADLSPGPYFVRIQVLDPSGLQSEFSPPRSIRVGTGLNTSSGLPLSTMGGDPVRRP</sequence>
<feature type="signal peptide" evidence="2">
    <location>
        <begin position="1"/>
        <end position="39"/>
    </location>
</feature>